<dbReference type="Gene3D" id="3.40.50.10910">
    <property type="entry name" value="Amidohydrolase"/>
    <property type="match status" value="1"/>
</dbReference>
<dbReference type="EMBL" id="SWMU01000004">
    <property type="protein sequence ID" value="TKS55724.1"/>
    <property type="molecule type" value="Genomic_DNA"/>
</dbReference>
<evidence type="ECO:0008006" key="4">
    <source>
        <dbReference type="Google" id="ProtNLM"/>
    </source>
</evidence>
<dbReference type="OrthoDB" id="9797498at2"/>
<dbReference type="Proteomes" id="UP000306552">
    <property type="component" value="Unassembled WGS sequence"/>
</dbReference>
<dbReference type="InterPro" id="IPR011059">
    <property type="entry name" value="Metal-dep_hydrolase_composite"/>
</dbReference>
<evidence type="ECO:0000256" key="1">
    <source>
        <dbReference type="SAM" id="SignalP"/>
    </source>
</evidence>
<comment type="caution">
    <text evidence="2">The sequence shown here is derived from an EMBL/GenBank/DDBJ whole genome shotgun (WGS) entry which is preliminary data.</text>
</comment>
<name>A0A4U5TQT8_9FLAO</name>
<dbReference type="Gene3D" id="2.30.40.10">
    <property type="entry name" value="Urease, subunit C, domain 1"/>
    <property type="match status" value="1"/>
</dbReference>
<sequence length="184" mass="21115">MKIEYAFCLSFSFILIISLFACQSSESQQPVTWVKGAHVFQNGNWEESDFYISSDSLLFSKQGVIKDTIDATGKYITPGFVEGHTHNLDRSWQHDLVDKYLSEGILLVRNMTSKSKGVKAFRKHLDTVSSPRVLYSNWGFTSTLGHPFTAYEPYTLGYYTIEEMRENLEKSHKAEMIYITPMLL</sequence>
<dbReference type="RefSeq" id="WP_138932552.1">
    <property type="nucleotide sequence ID" value="NZ_SWMU01000004.1"/>
</dbReference>
<dbReference type="SUPFAM" id="SSF51338">
    <property type="entry name" value="Composite domain of metallo-dependent hydrolases"/>
    <property type="match status" value="1"/>
</dbReference>
<accession>A0A4U5TQT8</accession>
<reference evidence="2 3" key="1">
    <citation type="submission" date="2019-04" db="EMBL/GenBank/DDBJ databases">
        <title>Psychroflexus halotolerans sp. nov., isolated from a marine solar saltern.</title>
        <authorList>
            <person name="Feng X."/>
        </authorList>
    </citation>
    <scope>NUCLEOTIDE SEQUENCE [LARGE SCALE GENOMIC DNA]</scope>
    <source>
        <strain evidence="2 3">WDS2C27</strain>
    </source>
</reference>
<evidence type="ECO:0000313" key="3">
    <source>
        <dbReference type="Proteomes" id="UP000306552"/>
    </source>
</evidence>
<feature type="signal peptide" evidence="1">
    <location>
        <begin position="1"/>
        <end position="21"/>
    </location>
</feature>
<organism evidence="2 3">
    <name type="scientific">Mesohalobacter halotolerans</name>
    <dbReference type="NCBI Taxonomy" id="1883405"/>
    <lineage>
        <taxon>Bacteria</taxon>
        <taxon>Pseudomonadati</taxon>
        <taxon>Bacteroidota</taxon>
        <taxon>Flavobacteriia</taxon>
        <taxon>Flavobacteriales</taxon>
        <taxon>Flavobacteriaceae</taxon>
        <taxon>Mesohalobacter</taxon>
    </lineage>
</organism>
<gene>
    <name evidence="2" type="ORF">FCN74_10490</name>
</gene>
<keyword evidence="1" id="KW-0732">Signal</keyword>
<dbReference type="GO" id="GO:0016810">
    <property type="term" value="F:hydrolase activity, acting on carbon-nitrogen (but not peptide) bonds"/>
    <property type="evidence" value="ECO:0007669"/>
    <property type="project" value="InterPro"/>
</dbReference>
<proteinExistence type="predicted"/>
<dbReference type="Gene3D" id="3.30.110.90">
    <property type="entry name" value="Amidohydrolase"/>
    <property type="match status" value="1"/>
</dbReference>
<dbReference type="AlphaFoldDB" id="A0A4U5TQT8"/>
<protein>
    <recommendedName>
        <fullName evidence="4">Amidohydrolase 3 domain-containing protein</fullName>
    </recommendedName>
</protein>
<dbReference type="PROSITE" id="PS51257">
    <property type="entry name" value="PROKAR_LIPOPROTEIN"/>
    <property type="match status" value="1"/>
</dbReference>
<feature type="chain" id="PRO_5020987021" description="Amidohydrolase 3 domain-containing protein" evidence="1">
    <location>
        <begin position="22"/>
        <end position="184"/>
    </location>
</feature>
<evidence type="ECO:0000313" key="2">
    <source>
        <dbReference type="EMBL" id="TKS55724.1"/>
    </source>
</evidence>
<keyword evidence="3" id="KW-1185">Reference proteome</keyword>